<dbReference type="RefSeq" id="WP_169489957.1">
    <property type="nucleotide sequence ID" value="NZ_JABBGJ010000049.1"/>
</dbReference>
<sequence>MEKLLRLVGETAALKLWDWRDKQGSELNERDEPANGHEHSHYVLMRLIEAARTLEAEALADVCPAGIQRLRLIFEVDYIRNGVSIAELKRRLESMPTSAVNRGDLTGSTDAEVEGYRSLVVHVNREACTAVA</sequence>
<reference evidence="1 2" key="1">
    <citation type="submission" date="2020-04" db="EMBL/GenBank/DDBJ databases">
        <title>Paraburkholderia sp. RP-4-7 isolated from soil.</title>
        <authorList>
            <person name="Dahal R.H."/>
        </authorList>
    </citation>
    <scope>NUCLEOTIDE SEQUENCE [LARGE SCALE GENOMIC DNA]</scope>
    <source>
        <strain evidence="1 2">RP-4-7</strain>
    </source>
</reference>
<gene>
    <name evidence="1" type="ORF">HHL24_35550</name>
</gene>
<organism evidence="1 2">
    <name type="scientific">Paraburkholderia polaris</name>
    <dbReference type="NCBI Taxonomy" id="2728848"/>
    <lineage>
        <taxon>Bacteria</taxon>
        <taxon>Pseudomonadati</taxon>
        <taxon>Pseudomonadota</taxon>
        <taxon>Betaproteobacteria</taxon>
        <taxon>Burkholderiales</taxon>
        <taxon>Burkholderiaceae</taxon>
        <taxon>Paraburkholderia</taxon>
    </lineage>
</organism>
<dbReference type="Proteomes" id="UP000544134">
    <property type="component" value="Unassembled WGS sequence"/>
</dbReference>
<name>A0A848IW27_9BURK</name>
<proteinExistence type="predicted"/>
<accession>A0A848IW27</accession>
<dbReference type="AlphaFoldDB" id="A0A848IW27"/>
<evidence type="ECO:0000313" key="2">
    <source>
        <dbReference type="Proteomes" id="UP000544134"/>
    </source>
</evidence>
<comment type="caution">
    <text evidence="1">The sequence shown here is derived from an EMBL/GenBank/DDBJ whole genome shotgun (WGS) entry which is preliminary data.</text>
</comment>
<protein>
    <submittedName>
        <fullName evidence="1">Uncharacterized protein</fullName>
    </submittedName>
</protein>
<keyword evidence="2" id="KW-1185">Reference proteome</keyword>
<evidence type="ECO:0000313" key="1">
    <source>
        <dbReference type="EMBL" id="NMM03207.1"/>
    </source>
</evidence>
<dbReference type="EMBL" id="JABBGJ010000049">
    <property type="protein sequence ID" value="NMM03207.1"/>
    <property type="molecule type" value="Genomic_DNA"/>
</dbReference>